<dbReference type="STRING" id="1236989.JCM15548_11777"/>
<protein>
    <submittedName>
        <fullName evidence="2">Putative secreted protein</fullName>
    </submittedName>
</protein>
<dbReference type="InterPro" id="IPR026444">
    <property type="entry name" value="Secre_tail"/>
</dbReference>
<evidence type="ECO:0000313" key="3">
    <source>
        <dbReference type="Proteomes" id="UP000032900"/>
    </source>
</evidence>
<dbReference type="Proteomes" id="UP000032900">
    <property type="component" value="Unassembled WGS sequence"/>
</dbReference>
<dbReference type="PANTHER" id="PTHR37398">
    <property type="entry name" value="ENDO-BETA-1,4-MANNANASE"/>
    <property type="match status" value="1"/>
</dbReference>
<sequence>MHSTLFAQEVTVDGNKFQVNGDDIFFNAISGPWQWRADCDINFMRRNFDWSYWNQEFQRYADNNINLVRIWLHGSGNFSPAINTNAFIDAYGSGDQFWQDMDALVALAATYEVYIMPTFWSFDMVKEGMSTYYQHYRTLIQDDNRMGSYLDNFLIPFLNRYEDNPWIMGYDLVNEPEHMWRDADCGHLNQYWVMRFFARCAAAVNQYSSKPVTIGSMWIVYNSPNFGSPDGDPQAGWNRYTDASMRSYFDSPDAYLDFYSPHWYQWQNTSGPYERTVQQWLGSNDKPVIIGETFGGDLPEVFGSLTNYYIQSYLNGYDGVIGWKNACENDGYGTWNGISPATNAFYNAYPNLVYPWRNSNENVAYGKPAFASSTESAGHAPSFAFDGNGETRWASAYADPQWIYVDLQQQYQINRIRLDWESAYARQFQIQVSSDNQTWSTVYSNYSHLGGETDVTVDVAARYVKMYGWERATQWGYSLYEFEVYGNPLSGAPQFVAVGQEMIKSKVLCLVPNPANFEVQLSGFGEAADVKVFDVSGVVVAEFKAQSGSTVLDVSTWPAGMYFVQTGGVVKKLMVQN</sequence>
<gene>
    <name evidence="2" type="ORF">JCM15548_11777</name>
</gene>
<dbReference type="EMBL" id="BAZW01000010">
    <property type="protein sequence ID" value="GAO29576.1"/>
    <property type="molecule type" value="Genomic_DNA"/>
</dbReference>
<dbReference type="Gene3D" id="2.60.120.260">
    <property type="entry name" value="Galactose-binding domain-like"/>
    <property type="match status" value="1"/>
</dbReference>
<evidence type="ECO:0000313" key="2">
    <source>
        <dbReference type="EMBL" id="GAO29576.1"/>
    </source>
</evidence>
<reference evidence="2 3" key="1">
    <citation type="journal article" date="2015" name="Microbes Environ.">
        <title>Distribution and evolution of nitrogen fixation genes in the phylum bacteroidetes.</title>
        <authorList>
            <person name="Inoue J."/>
            <person name="Oshima K."/>
            <person name="Suda W."/>
            <person name="Sakamoto M."/>
            <person name="Iino T."/>
            <person name="Noda S."/>
            <person name="Hongoh Y."/>
            <person name="Hattori M."/>
            <person name="Ohkuma M."/>
        </authorList>
    </citation>
    <scope>NUCLEOTIDE SEQUENCE [LARGE SCALE GENOMIC DNA]</scope>
    <source>
        <strain evidence="2">JCM 15548</strain>
    </source>
</reference>
<feature type="domain" description="F5/8 type C" evidence="1">
    <location>
        <begin position="352"/>
        <end position="487"/>
    </location>
</feature>
<dbReference type="PROSITE" id="PS50022">
    <property type="entry name" value="FA58C_3"/>
    <property type="match status" value="1"/>
</dbReference>
<dbReference type="SUPFAM" id="SSF49785">
    <property type="entry name" value="Galactose-binding domain-like"/>
    <property type="match status" value="1"/>
</dbReference>
<dbReference type="InterPro" id="IPR008979">
    <property type="entry name" value="Galactose-bd-like_sf"/>
</dbReference>
<dbReference type="InterPro" id="IPR017853">
    <property type="entry name" value="GH"/>
</dbReference>
<dbReference type="AlphaFoldDB" id="A0A0E9LWS7"/>
<name>A0A0E9LWS7_9BACT</name>
<keyword evidence="3" id="KW-1185">Reference proteome</keyword>
<dbReference type="PANTHER" id="PTHR37398:SF3">
    <property type="entry name" value="GLYCOSIDE HYDROLASE FAMILY 5 DOMAIN-CONTAINING PROTEIN"/>
    <property type="match status" value="1"/>
</dbReference>
<dbReference type="NCBIfam" id="TIGR04183">
    <property type="entry name" value="Por_Secre_tail"/>
    <property type="match status" value="1"/>
</dbReference>
<proteinExistence type="predicted"/>
<dbReference type="Pfam" id="PF18962">
    <property type="entry name" value="Por_Secre_tail"/>
    <property type="match status" value="1"/>
</dbReference>
<dbReference type="SUPFAM" id="SSF51445">
    <property type="entry name" value="(Trans)glycosidases"/>
    <property type="match status" value="1"/>
</dbReference>
<comment type="caution">
    <text evidence="2">The sequence shown here is derived from an EMBL/GenBank/DDBJ whole genome shotgun (WGS) entry which is preliminary data.</text>
</comment>
<dbReference type="Pfam" id="PF00754">
    <property type="entry name" value="F5_F8_type_C"/>
    <property type="match status" value="1"/>
</dbReference>
<dbReference type="Gene3D" id="3.20.20.80">
    <property type="entry name" value="Glycosidases"/>
    <property type="match status" value="1"/>
</dbReference>
<organism evidence="2 3">
    <name type="scientific">Geofilum rubicundum JCM 15548</name>
    <dbReference type="NCBI Taxonomy" id="1236989"/>
    <lineage>
        <taxon>Bacteria</taxon>
        <taxon>Pseudomonadati</taxon>
        <taxon>Bacteroidota</taxon>
        <taxon>Bacteroidia</taxon>
        <taxon>Marinilabiliales</taxon>
        <taxon>Marinilabiliaceae</taxon>
        <taxon>Geofilum</taxon>
    </lineage>
</organism>
<accession>A0A0E9LWS7</accession>
<dbReference type="InterPro" id="IPR000421">
    <property type="entry name" value="FA58C"/>
</dbReference>
<evidence type="ECO:0000259" key="1">
    <source>
        <dbReference type="PROSITE" id="PS50022"/>
    </source>
</evidence>